<evidence type="ECO:0000313" key="3">
    <source>
        <dbReference type="Proteomes" id="UP000002305"/>
    </source>
</evidence>
<dbReference type="AlphaFoldDB" id="C3PNN1"/>
<feature type="transmembrane region" description="Helical" evidence="1">
    <location>
        <begin position="12"/>
        <end position="30"/>
    </location>
</feature>
<keyword evidence="1" id="KW-0812">Transmembrane</keyword>
<dbReference type="Proteomes" id="UP000002305">
    <property type="component" value="Chromosome"/>
</dbReference>
<organism evidence="2 3">
    <name type="scientific">Rickettsia africae (strain ESF-5)</name>
    <dbReference type="NCBI Taxonomy" id="347255"/>
    <lineage>
        <taxon>Bacteria</taxon>
        <taxon>Pseudomonadati</taxon>
        <taxon>Pseudomonadota</taxon>
        <taxon>Alphaproteobacteria</taxon>
        <taxon>Rickettsiales</taxon>
        <taxon>Rickettsiaceae</taxon>
        <taxon>Rickettsieae</taxon>
        <taxon>Rickettsia</taxon>
        <taxon>spotted fever group</taxon>
    </lineage>
</organism>
<keyword evidence="1" id="KW-0472">Membrane</keyword>
<dbReference type="KEGG" id="raf:RAF_ORF0641"/>
<protein>
    <submittedName>
        <fullName evidence="2">Uncharacterized protein</fullName>
    </submittedName>
</protein>
<keyword evidence="1" id="KW-1133">Transmembrane helix</keyword>
<feature type="transmembrane region" description="Helical" evidence="1">
    <location>
        <begin position="36"/>
        <end position="60"/>
    </location>
</feature>
<evidence type="ECO:0000256" key="1">
    <source>
        <dbReference type="SAM" id="Phobius"/>
    </source>
</evidence>
<evidence type="ECO:0000313" key="2">
    <source>
        <dbReference type="EMBL" id="ACP53541.1"/>
    </source>
</evidence>
<sequence length="67" mass="7523">MKSSPLNFYGQQYICLLTAIILVILVILFIRSENIFLFNLIVFLSLLIGVLVGIVAWINFTSVHPVA</sequence>
<gene>
    <name evidence="2" type="ordered locus">RAF_ORF0641</name>
</gene>
<name>C3PNN1_RICAE</name>
<dbReference type="HOGENOM" id="CLU_2809667_0_0_5"/>
<reference evidence="2 3" key="1">
    <citation type="journal article" date="2009" name="BMC Genomics">
        <title>Analysis of the Rickettsia africae genome reveals that virulence acquisition in Rickettsia species may be explained by genome reduction.</title>
        <authorList>
            <person name="Fournier P.-E."/>
            <person name="El Karkouri K."/>
            <person name="Leroy Q."/>
            <person name="Robert C."/>
            <person name="Giumelli B."/>
            <person name="Renesto P."/>
            <person name="Socolovschi C."/>
            <person name="Parola P."/>
            <person name="Audic S."/>
            <person name="Raoult D."/>
        </authorList>
    </citation>
    <scope>NUCLEOTIDE SEQUENCE [LARGE SCALE GENOMIC DNA]</scope>
    <source>
        <strain evidence="2 3">ESF-5</strain>
    </source>
</reference>
<proteinExistence type="predicted"/>
<accession>C3PNN1</accession>
<dbReference type="EMBL" id="CP001612">
    <property type="protein sequence ID" value="ACP53541.1"/>
    <property type="molecule type" value="Genomic_DNA"/>
</dbReference>
<keyword evidence="3" id="KW-1185">Reference proteome</keyword>